<name>A0ABP8CN12_9ACTN</name>
<evidence type="ECO:0000313" key="2">
    <source>
        <dbReference type="EMBL" id="GAA4241089.1"/>
    </source>
</evidence>
<gene>
    <name evidence="2" type="ORF">GCM10022254_68540</name>
</gene>
<feature type="transmembrane region" description="Helical" evidence="1">
    <location>
        <begin position="6"/>
        <end position="29"/>
    </location>
</feature>
<keyword evidence="1" id="KW-1133">Transmembrane helix</keyword>
<keyword evidence="3" id="KW-1185">Reference proteome</keyword>
<protein>
    <submittedName>
        <fullName evidence="2">Uncharacterized protein</fullName>
    </submittedName>
</protein>
<accession>A0ABP8CN12</accession>
<comment type="caution">
    <text evidence="2">The sequence shown here is derived from an EMBL/GenBank/DDBJ whole genome shotgun (WGS) entry which is preliminary data.</text>
</comment>
<keyword evidence="1" id="KW-0812">Transmembrane</keyword>
<proteinExistence type="predicted"/>
<keyword evidence="1" id="KW-0472">Membrane</keyword>
<sequence>MILTLAIIALALLTGFAAWMLILFVGTAITNAGYMGRHR</sequence>
<organism evidence="2 3">
    <name type="scientific">Actinomadura meridiana</name>
    <dbReference type="NCBI Taxonomy" id="559626"/>
    <lineage>
        <taxon>Bacteria</taxon>
        <taxon>Bacillati</taxon>
        <taxon>Actinomycetota</taxon>
        <taxon>Actinomycetes</taxon>
        <taxon>Streptosporangiales</taxon>
        <taxon>Thermomonosporaceae</taxon>
        <taxon>Actinomadura</taxon>
    </lineage>
</organism>
<evidence type="ECO:0000256" key="1">
    <source>
        <dbReference type="SAM" id="Phobius"/>
    </source>
</evidence>
<evidence type="ECO:0000313" key="3">
    <source>
        <dbReference type="Proteomes" id="UP001501710"/>
    </source>
</evidence>
<reference evidence="3" key="1">
    <citation type="journal article" date="2019" name="Int. J. Syst. Evol. Microbiol.">
        <title>The Global Catalogue of Microorganisms (GCM) 10K type strain sequencing project: providing services to taxonomists for standard genome sequencing and annotation.</title>
        <authorList>
            <consortium name="The Broad Institute Genomics Platform"/>
            <consortium name="The Broad Institute Genome Sequencing Center for Infectious Disease"/>
            <person name="Wu L."/>
            <person name="Ma J."/>
        </authorList>
    </citation>
    <scope>NUCLEOTIDE SEQUENCE [LARGE SCALE GENOMIC DNA]</scope>
    <source>
        <strain evidence="3">JCM 17440</strain>
    </source>
</reference>
<dbReference type="EMBL" id="BAABAS010000026">
    <property type="protein sequence ID" value="GAA4241089.1"/>
    <property type="molecule type" value="Genomic_DNA"/>
</dbReference>
<dbReference type="Proteomes" id="UP001501710">
    <property type="component" value="Unassembled WGS sequence"/>
</dbReference>